<keyword evidence="2" id="KW-1185">Reference proteome</keyword>
<keyword evidence="1" id="KW-1133">Transmembrane helix</keyword>
<organism evidence="2 3">
    <name type="scientific">Trichobilharzia regenti</name>
    <name type="common">Nasal bird schistosome</name>
    <dbReference type="NCBI Taxonomy" id="157069"/>
    <lineage>
        <taxon>Eukaryota</taxon>
        <taxon>Metazoa</taxon>
        <taxon>Spiralia</taxon>
        <taxon>Lophotrochozoa</taxon>
        <taxon>Platyhelminthes</taxon>
        <taxon>Trematoda</taxon>
        <taxon>Digenea</taxon>
        <taxon>Strigeidida</taxon>
        <taxon>Schistosomatoidea</taxon>
        <taxon>Schistosomatidae</taxon>
        <taxon>Trichobilharzia</taxon>
    </lineage>
</organism>
<feature type="transmembrane region" description="Helical" evidence="1">
    <location>
        <begin position="210"/>
        <end position="232"/>
    </location>
</feature>
<keyword evidence="1" id="KW-0812">Transmembrane</keyword>
<dbReference type="WBParaSite" id="TREG1_123020.2">
    <property type="protein sequence ID" value="TREG1_123020.2"/>
    <property type="gene ID" value="TREG1_123020"/>
</dbReference>
<keyword evidence="1" id="KW-0472">Membrane</keyword>
<reference evidence="2" key="1">
    <citation type="submission" date="2022-06" db="EMBL/GenBank/DDBJ databases">
        <authorList>
            <person name="Berger JAMES D."/>
            <person name="Berger JAMES D."/>
        </authorList>
    </citation>
    <scope>NUCLEOTIDE SEQUENCE [LARGE SCALE GENOMIC DNA]</scope>
</reference>
<evidence type="ECO:0000313" key="3">
    <source>
        <dbReference type="WBParaSite" id="TREG1_123020.2"/>
    </source>
</evidence>
<accession>A0AA85IVQ7</accession>
<name>A0AA85IVQ7_TRIRE</name>
<feature type="transmembrane region" description="Helical" evidence="1">
    <location>
        <begin position="63"/>
        <end position="86"/>
    </location>
</feature>
<feature type="transmembrane region" description="Helical" evidence="1">
    <location>
        <begin position="93"/>
        <end position="113"/>
    </location>
</feature>
<dbReference type="AlphaFoldDB" id="A0AA85IVQ7"/>
<sequence>MNTNPLDMLRSKKISVLSYKKSSSIRSFFLQLTIYTTILMFMTILITQLICDIESFQMFIKDYIVVPFVLFVIGSVLFLVVVVSATKLSQHRLVFFAMIALTVIFCSIGITAVCAGIKIGYNILAVLLAIASSVAAIFLGYMIPKISKRLWISLISIACGFILCALIFLFLLHYSVLYPVCSGLLFSVAIFIMLILMGNQMDACIKLKSAYCLPIFQAFLLWSGMVFLYVSLSSEIN</sequence>
<protein>
    <submittedName>
        <fullName evidence="3">Uncharacterized protein</fullName>
    </submittedName>
</protein>
<feature type="transmembrane region" description="Helical" evidence="1">
    <location>
        <begin position="28"/>
        <end position="51"/>
    </location>
</feature>
<feature type="transmembrane region" description="Helical" evidence="1">
    <location>
        <begin position="119"/>
        <end position="143"/>
    </location>
</feature>
<feature type="transmembrane region" description="Helical" evidence="1">
    <location>
        <begin position="177"/>
        <end position="198"/>
    </location>
</feature>
<feature type="transmembrane region" description="Helical" evidence="1">
    <location>
        <begin position="150"/>
        <end position="171"/>
    </location>
</feature>
<reference evidence="3" key="2">
    <citation type="submission" date="2023-11" db="UniProtKB">
        <authorList>
            <consortium name="WormBaseParasite"/>
        </authorList>
    </citation>
    <scope>IDENTIFICATION</scope>
</reference>
<evidence type="ECO:0000313" key="2">
    <source>
        <dbReference type="Proteomes" id="UP000050795"/>
    </source>
</evidence>
<evidence type="ECO:0000256" key="1">
    <source>
        <dbReference type="SAM" id="Phobius"/>
    </source>
</evidence>
<proteinExistence type="predicted"/>
<dbReference type="Proteomes" id="UP000050795">
    <property type="component" value="Unassembled WGS sequence"/>
</dbReference>